<evidence type="ECO:0000256" key="3">
    <source>
        <dbReference type="ARBA" id="ARBA00022692"/>
    </source>
</evidence>
<evidence type="ECO:0000256" key="8">
    <source>
        <dbReference type="PIRSR" id="PIRSR608901-2"/>
    </source>
</evidence>
<keyword evidence="7" id="KW-0106">Calcium</keyword>
<accession>S3C7K5</accession>
<feature type="binding site" evidence="7">
    <location>
        <position position="41"/>
    </location>
    <ligand>
        <name>Ca(2+)</name>
        <dbReference type="ChEBI" id="CHEBI:29108"/>
    </ligand>
</feature>
<gene>
    <name evidence="10" type="ORF">F503_00643</name>
</gene>
<evidence type="ECO:0000256" key="2">
    <source>
        <dbReference type="ARBA" id="ARBA00009780"/>
    </source>
</evidence>
<feature type="binding site" evidence="8">
    <location>
        <position position="251"/>
    </location>
    <ligand>
        <name>Zn(2+)</name>
        <dbReference type="ChEBI" id="CHEBI:29105"/>
        <note>catalytic</note>
    </ligand>
</feature>
<feature type="transmembrane region" description="Helical" evidence="9">
    <location>
        <begin position="206"/>
        <end position="223"/>
    </location>
</feature>
<proteinExistence type="inferred from homology"/>
<keyword evidence="5 9" id="KW-1133">Transmembrane helix</keyword>
<dbReference type="EMBL" id="KE148150">
    <property type="protein sequence ID" value="EPE07921.1"/>
    <property type="molecule type" value="Genomic_DNA"/>
</dbReference>
<dbReference type="Proteomes" id="UP000016923">
    <property type="component" value="Unassembled WGS sequence"/>
</dbReference>
<dbReference type="PANTHER" id="PTHR46187:SF1">
    <property type="entry name" value="ALKALINE PHYTOCERAMIDASE"/>
    <property type="match status" value="1"/>
</dbReference>
<dbReference type="PANTHER" id="PTHR46187">
    <property type="entry name" value="ALKALINE CERAMIDASE 3"/>
    <property type="match status" value="1"/>
</dbReference>
<comment type="similarity">
    <text evidence="2">Belongs to the alkaline ceramidase family.</text>
</comment>
<dbReference type="eggNOG" id="KOG2329">
    <property type="taxonomic scope" value="Eukaryota"/>
</dbReference>
<keyword evidence="6 9" id="KW-0472">Membrane</keyword>
<feature type="binding site" evidence="7">
    <location>
        <position position="30"/>
    </location>
    <ligand>
        <name>Ca(2+)</name>
        <dbReference type="ChEBI" id="CHEBI:29108"/>
    </ligand>
</feature>
<evidence type="ECO:0000256" key="1">
    <source>
        <dbReference type="ARBA" id="ARBA00004141"/>
    </source>
</evidence>
<dbReference type="AlphaFoldDB" id="S3C7K5"/>
<protein>
    <submittedName>
        <fullName evidence="10">Alkaline ceramidase family protein</fullName>
    </submittedName>
</protein>
<sequence>MGHHNRHFSGDRYAAAGVWGTPTSTANFCEEDYAITLYIAEFINTLTNLAYIYYAVQHPGPRRRVRRSPNGAWDYTAPHWTQPDFFAVSLWVLGILSLVFHATLKHATQYGDELAMLVLAGALLQGSWGPQSRAAALVSWSTVVAASALYLRTGEILHQVYCFQSMILVAGIRTVYLMWGLKKAEAAHEAKGTKDESGKITAADALRNWLTSLATLAFAYFLWHIDLEACGLLRRMRTSLGLPFAWLLELHGWWHILTALGASMYVQLLRELSYE</sequence>
<comment type="subcellular location">
    <subcellularLocation>
        <location evidence="1">Membrane</location>
        <topology evidence="1">Multi-pass membrane protein</topology>
    </subcellularLocation>
</comment>
<keyword evidence="7" id="KW-0479">Metal-binding</keyword>
<dbReference type="InterPro" id="IPR008901">
    <property type="entry name" value="ACER"/>
</dbReference>
<dbReference type="HOGENOM" id="CLU_063293_1_0_1"/>
<evidence type="ECO:0000256" key="5">
    <source>
        <dbReference type="ARBA" id="ARBA00022989"/>
    </source>
</evidence>
<feature type="transmembrane region" description="Helical" evidence="9">
    <location>
        <begin position="160"/>
        <end position="179"/>
    </location>
</feature>
<keyword evidence="8" id="KW-0862">Zinc</keyword>
<dbReference type="OrthoDB" id="187171at2759"/>
<dbReference type="GO" id="GO:0016811">
    <property type="term" value="F:hydrolase activity, acting on carbon-nitrogen (but not peptide) bonds, in linear amides"/>
    <property type="evidence" value="ECO:0007669"/>
    <property type="project" value="InterPro"/>
</dbReference>
<feature type="binding site" evidence="8">
    <location>
        <position position="255"/>
    </location>
    <ligand>
        <name>Zn(2+)</name>
        <dbReference type="ChEBI" id="CHEBI:29105"/>
        <note>catalytic</note>
    </ligand>
</feature>
<dbReference type="GO" id="GO:0046872">
    <property type="term" value="F:metal ion binding"/>
    <property type="evidence" value="ECO:0007669"/>
    <property type="project" value="UniProtKB-KW"/>
</dbReference>
<keyword evidence="4" id="KW-0378">Hydrolase</keyword>
<keyword evidence="11" id="KW-1185">Reference proteome</keyword>
<name>S3C7K5_OPHP1</name>
<comment type="cofactor">
    <cofactor evidence="8">
        <name>Zn(2+)</name>
        <dbReference type="ChEBI" id="CHEBI:29105"/>
    </cofactor>
</comment>
<evidence type="ECO:0000313" key="11">
    <source>
        <dbReference type="Proteomes" id="UP000016923"/>
    </source>
</evidence>
<feature type="transmembrane region" description="Helical" evidence="9">
    <location>
        <begin position="244"/>
        <end position="266"/>
    </location>
</feature>
<evidence type="ECO:0000256" key="4">
    <source>
        <dbReference type="ARBA" id="ARBA00022801"/>
    </source>
</evidence>
<dbReference type="GO" id="GO:0046514">
    <property type="term" value="P:ceramide catabolic process"/>
    <property type="evidence" value="ECO:0007669"/>
    <property type="project" value="TreeGrafter"/>
</dbReference>
<feature type="binding site" evidence="8">
    <location>
        <position position="101"/>
    </location>
    <ligand>
        <name>Zn(2+)</name>
        <dbReference type="ChEBI" id="CHEBI:29105"/>
        <note>catalytic</note>
    </ligand>
</feature>
<evidence type="ECO:0000256" key="7">
    <source>
        <dbReference type="PIRSR" id="PIRSR608901-1"/>
    </source>
</evidence>
<dbReference type="VEuPathDB" id="FungiDB:F503_00643"/>
<dbReference type="Pfam" id="PF05875">
    <property type="entry name" value="Ceramidase"/>
    <property type="match status" value="1"/>
</dbReference>
<evidence type="ECO:0000313" key="10">
    <source>
        <dbReference type="EMBL" id="EPE07921.1"/>
    </source>
</evidence>
<dbReference type="OMA" id="PWAWLLE"/>
<dbReference type="GO" id="GO:0005789">
    <property type="term" value="C:endoplasmic reticulum membrane"/>
    <property type="evidence" value="ECO:0007669"/>
    <property type="project" value="TreeGrafter"/>
</dbReference>
<evidence type="ECO:0000256" key="9">
    <source>
        <dbReference type="SAM" id="Phobius"/>
    </source>
</evidence>
<organism evidence="10 11">
    <name type="scientific">Ophiostoma piceae (strain UAMH 11346)</name>
    <name type="common">Sap stain fungus</name>
    <dbReference type="NCBI Taxonomy" id="1262450"/>
    <lineage>
        <taxon>Eukaryota</taxon>
        <taxon>Fungi</taxon>
        <taxon>Dikarya</taxon>
        <taxon>Ascomycota</taxon>
        <taxon>Pezizomycotina</taxon>
        <taxon>Sordariomycetes</taxon>
        <taxon>Sordariomycetidae</taxon>
        <taxon>Ophiostomatales</taxon>
        <taxon>Ophiostomataceae</taxon>
        <taxon>Ophiostoma</taxon>
    </lineage>
</organism>
<keyword evidence="3 9" id="KW-0812">Transmembrane</keyword>
<dbReference type="GO" id="GO:0046513">
    <property type="term" value="P:ceramide biosynthetic process"/>
    <property type="evidence" value="ECO:0007669"/>
    <property type="project" value="TreeGrafter"/>
</dbReference>
<feature type="transmembrane region" description="Helical" evidence="9">
    <location>
        <begin position="85"/>
        <end position="103"/>
    </location>
</feature>
<dbReference type="STRING" id="1262450.S3C7K5"/>
<reference evidence="10 11" key="1">
    <citation type="journal article" date="2013" name="BMC Genomics">
        <title>The genome and transcriptome of the pine saprophyte Ophiostoma piceae, and a comparison with the bark beetle-associated pine pathogen Grosmannia clavigera.</title>
        <authorList>
            <person name="Haridas S."/>
            <person name="Wang Y."/>
            <person name="Lim L."/>
            <person name="Massoumi Alamouti S."/>
            <person name="Jackman S."/>
            <person name="Docking R."/>
            <person name="Robertson G."/>
            <person name="Birol I."/>
            <person name="Bohlmann J."/>
            <person name="Breuil C."/>
        </authorList>
    </citation>
    <scope>NUCLEOTIDE SEQUENCE [LARGE SCALE GENOMIC DNA]</scope>
    <source>
        <strain evidence="10 11">UAMH 11346</strain>
    </source>
</reference>
<evidence type="ECO:0000256" key="6">
    <source>
        <dbReference type="ARBA" id="ARBA00023136"/>
    </source>
</evidence>